<evidence type="ECO:0000313" key="3">
    <source>
        <dbReference type="Proteomes" id="UP000596827"/>
    </source>
</evidence>
<comment type="caution">
    <text evidence="2">The sequence shown here is derived from an EMBL/GenBank/DDBJ whole genome shotgun (WGS) entry which is preliminary data.</text>
</comment>
<protein>
    <submittedName>
        <fullName evidence="2">Uncharacterized protein</fullName>
    </submittedName>
</protein>
<evidence type="ECO:0000256" key="1">
    <source>
        <dbReference type="SAM" id="Phobius"/>
    </source>
</evidence>
<dbReference type="RefSeq" id="WP_187079998.1">
    <property type="nucleotide sequence ID" value="NZ_JACORU010000001.1"/>
</dbReference>
<reference evidence="2" key="1">
    <citation type="submission" date="2020-08" db="EMBL/GenBank/DDBJ databases">
        <title>Ramlibacter sp. GTP1 16S ribosomal RNA gene genome sequencing and assembly.</title>
        <authorList>
            <person name="Kang M."/>
        </authorList>
    </citation>
    <scope>NUCLEOTIDE SEQUENCE</scope>
    <source>
        <strain evidence="2">GTP1</strain>
    </source>
</reference>
<keyword evidence="3" id="KW-1185">Reference proteome</keyword>
<proteinExistence type="predicted"/>
<keyword evidence="1" id="KW-0472">Membrane</keyword>
<name>A0A923M6A1_9BURK</name>
<keyword evidence="1" id="KW-0812">Transmembrane</keyword>
<evidence type="ECO:0000313" key="2">
    <source>
        <dbReference type="EMBL" id="MBC5763556.1"/>
    </source>
</evidence>
<dbReference type="Proteomes" id="UP000596827">
    <property type="component" value="Unassembled WGS sequence"/>
</dbReference>
<accession>A0A923M6A1</accession>
<dbReference type="EMBL" id="JACORU010000001">
    <property type="protein sequence ID" value="MBC5763556.1"/>
    <property type="molecule type" value="Genomic_DNA"/>
</dbReference>
<feature type="transmembrane region" description="Helical" evidence="1">
    <location>
        <begin position="332"/>
        <end position="352"/>
    </location>
</feature>
<sequence length="353" mass="39372">MTAPSRGVVNVAEINPHAPRPFTFTEAALCLRDSIRRLGYTCDLHVNRADTAQRCIVLGALPPNLPAVDQLAPAKAAIFNFEQLGSTQSVTGEDYANWLRQWVVADYHSANIDWLRRESGGEQRAFELPVVPSESIAWRPDLPYEPEVDVLFFGTLSERRQRIIDGLQAAGLTVEVVAGSFGEELAPAIKRARIVLHVHFYETGLFPIARILQPVAQGVAIVCEQSVFSRLSDWSASGIVFAPYERLVDACKRLAANDAEREMRARRNLEFAAAIDFAPPFERLMRALDDAPVRNEEIEKMLEAEATELPPEAHLAAPAFKIAERHPGQGKYGKWIVALLILFSLYTIWLSMR</sequence>
<keyword evidence="1" id="KW-1133">Transmembrane helix</keyword>
<organism evidence="2 3">
    <name type="scientific">Ramlibacter albus</name>
    <dbReference type="NCBI Taxonomy" id="2079448"/>
    <lineage>
        <taxon>Bacteria</taxon>
        <taxon>Pseudomonadati</taxon>
        <taxon>Pseudomonadota</taxon>
        <taxon>Betaproteobacteria</taxon>
        <taxon>Burkholderiales</taxon>
        <taxon>Comamonadaceae</taxon>
        <taxon>Ramlibacter</taxon>
    </lineage>
</organism>
<gene>
    <name evidence="2" type="ORF">H8R02_03795</name>
</gene>
<dbReference type="AlphaFoldDB" id="A0A923M6A1"/>